<accession>A0A2M4CFQ0</accession>
<dbReference type="EMBL" id="GGFJ01015029">
    <property type="protein sequence ID" value="MBW64170.1"/>
    <property type="molecule type" value="Transcribed_RNA"/>
</dbReference>
<name>A0A2M4CFQ0_9DIPT</name>
<evidence type="ECO:0000313" key="1">
    <source>
        <dbReference type="EMBL" id="MBW64170.1"/>
    </source>
</evidence>
<sequence>MLVNFWRTICLLSSAFVSNISFSNSWSFFFRLRSFRDILITRDFCFSSFCFFSSSRVSSCRLIRCI</sequence>
<proteinExistence type="predicted"/>
<organism evidence="1">
    <name type="scientific">Anopheles marajoara</name>
    <dbReference type="NCBI Taxonomy" id="58244"/>
    <lineage>
        <taxon>Eukaryota</taxon>
        <taxon>Metazoa</taxon>
        <taxon>Ecdysozoa</taxon>
        <taxon>Arthropoda</taxon>
        <taxon>Hexapoda</taxon>
        <taxon>Insecta</taxon>
        <taxon>Pterygota</taxon>
        <taxon>Neoptera</taxon>
        <taxon>Endopterygota</taxon>
        <taxon>Diptera</taxon>
        <taxon>Nematocera</taxon>
        <taxon>Culicoidea</taxon>
        <taxon>Culicidae</taxon>
        <taxon>Anophelinae</taxon>
        <taxon>Anopheles</taxon>
    </lineage>
</organism>
<dbReference type="AlphaFoldDB" id="A0A2M4CFQ0"/>
<protein>
    <submittedName>
        <fullName evidence="1">Putative secreted protein</fullName>
    </submittedName>
</protein>
<reference evidence="1" key="1">
    <citation type="submission" date="2018-01" db="EMBL/GenBank/DDBJ databases">
        <title>An insight into the sialome of Amazonian anophelines.</title>
        <authorList>
            <person name="Ribeiro J.M."/>
            <person name="Scarpassa V."/>
            <person name="Calvo E."/>
        </authorList>
    </citation>
    <scope>NUCLEOTIDE SEQUENCE</scope>
    <source>
        <tissue evidence="1">Salivary glands</tissue>
    </source>
</reference>